<dbReference type="InterPro" id="IPR011991">
    <property type="entry name" value="ArsR-like_HTH"/>
</dbReference>
<keyword evidence="7" id="KW-1185">Reference proteome</keyword>
<dbReference type="InterPro" id="IPR011008">
    <property type="entry name" value="Dimeric_a/b-barrel"/>
</dbReference>
<dbReference type="InterPro" id="IPR019887">
    <property type="entry name" value="Tscrpt_reg_AsnC/Lrp_C"/>
</dbReference>
<keyword evidence="2" id="KW-0238">DNA-binding</keyword>
<dbReference type="PANTHER" id="PTHR30154:SF0">
    <property type="entry name" value="LEUCINE-RESPONSIVE REGULATORY PROTEIN"/>
    <property type="match status" value="1"/>
</dbReference>
<proteinExistence type="predicted"/>
<dbReference type="PROSITE" id="PS50956">
    <property type="entry name" value="HTH_ASNC_2"/>
    <property type="match status" value="1"/>
</dbReference>
<dbReference type="RefSeq" id="WP_123791275.1">
    <property type="nucleotide sequence ID" value="NZ_RKQK01000001.1"/>
</dbReference>
<dbReference type="InterPro" id="IPR036390">
    <property type="entry name" value="WH_DNA-bd_sf"/>
</dbReference>
<dbReference type="Proteomes" id="UP000269689">
    <property type="component" value="Unassembled WGS sequence"/>
</dbReference>
<keyword evidence="4" id="KW-0804">Transcription</keyword>
<sequence length="147" mass="16576">MDQLDSKILRLLERDGRLTNLQLSEQIGLSPSATSRRVTDLERSGVITGYRAVLDREKLGQGFCAYVTVGLSKHTKESQQAFERAISRAPEVKECHNVTGVFEYILRVETVDLTRYKTFHTDVLGVLPQVNSITSYIVMDSPKDMRA</sequence>
<evidence type="ECO:0000313" key="7">
    <source>
        <dbReference type="Proteomes" id="UP000269689"/>
    </source>
</evidence>
<dbReference type="GO" id="GO:0006524">
    <property type="term" value="P:alanine catabolic process"/>
    <property type="evidence" value="ECO:0007669"/>
    <property type="project" value="TreeGrafter"/>
</dbReference>
<dbReference type="Pfam" id="PF13412">
    <property type="entry name" value="HTH_24"/>
    <property type="match status" value="1"/>
</dbReference>
<dbReference type="GO" id="GO:0006355">
    <property type="term" value="P:regulation of DNA-templated transcription"/>
    <property type="evidence" value="ECO:0007669"/>
    <property type="project" value="UniProtKB-ARBA"/>
</dbReference>
<dbReference type="OrthoDB" id="9802341at2"/>
<dbReference type="PANTHER" id="PTHR30154">
    <property type="entry name" value="LEUCINE-RESPONSIVE REGULATORY PROTEIN"/>
    <property type="match status" value="1"/>
</dbReference>
<dbReference type="GO" id="GO:0043201">
    <property type="term" value="P:response to L-leucine"/>
    <property type="evidence" value="ECO:0007669"/>
    <property type="project" value="TreeGrafter"/>
</dbReference>
<name>A0A3N4UU64_9RHOB</name>
<evidence type="ECO:0000256" key="1">
    <source>
        <dbReference type="ARBA" id="ARBA00023015"/>
    </source>
</evidence>
<dbReference type="GO" id="GO:0043565">
    <property type="term" value="F:sequence-specific DNA binding"/>
    <property type="evidence" value="ECO:0007669"/>
    <property type="project" value="InterPro"/>
</dbReference>
<dbReference type="InterPro" id="IPR019888">
    <property type="entry name" value="Tscrpt_reg_AsnC-like"/>
</dbReference>
<dbReference type="SUPFAM" id="SSF54909">
    <property type="entry name" value="Dimeric alpha+beta barrel"/>
    <property type="match status" value="1"/>
</dbReference>
<dbReference type="EMBL" id="RKQK01000001">
    <property type="protein sequence ID" value="RPE71019.1"/>
    <property type="molecule type" value="Genomic_DNA"/>
</dbReference>
<dbReference type="InterPro" id="IPR019885">
    <property type="entry name" value="Tscrpt_reg_HTH_AsnC-type_CS"/>
</dbReference>
<protein>
    <submittedName>
        <fullName evidence="6">AsnC family transcriptional regulator</fullName>
    </submittedName>
</protein>
<keyword evidence="3" id="KW-0010">Activator</keyword>
<dbReference type="PROSITE" id="PS00519">
    <property type="entry name" value="HTH_ASNC_1"/>
    <property type="match status" value="1"/>
</dbReference>
<evidence type="ECO:0000259" key="5">
    <source>
        <dbReference type="PROSITE" id="PS50956"/>
    </source>
</evidence>
<reference evidence="6 7" key="1">
    <citation type="submission" date="2018-11" db="EMBL/GenBank/DDBJ databases">
        <title>Genomic Encyclopedia of Type Strains, Phase IV (KMG-IV): sequencing the most valuable type-strain genomes for metagenomic binning, comparative biology and taxonomic classification.</title>
        <authorList>
            <person name="Goeker M."/>
        </authorList>
    </citation>
    <scope>NUCLEOTIDE SEQUENCE [LARGE SCALE GENOMIC DNA]</scope>
    <source>
        <strain evidence="6 7">DSM 104731</strain>
    </source>
</reference>
<dbReference type="AlphaFoldDB" id="A0A3N4UU64"/>
<organism evidence="6 7">
    <name type="scientific">Pacificibacter maritimus</name>
    <dbReference type="NCBI Taxonomy" id="762213"/>
    <lineage>
        <taxon>Bacteria</taxon>
        <taxon>Pseudomonadati</taxon>
        <taxon>Pseudomonadota</taxon>
        <taxon>Alphaproteobacteria</taxon>
        <taxon>Rhodobacterales</taxon>
        <taxon>Roseobacteraceae</taxon>
        <taxon>Pacificibacter</taxon>
    </lineage>
</organism>
<evidence type="ECO:0000256" key="3">
    <source>
        <dbReference type="ARBA" id="ARBA00023159"/>
    </source>
</evidence>
<dbReference type="PRINTS" id="PR00033">
    <property type="entry name" value="HTHASNC"/>
</dbReference>
<dbReference type="GO" id="GO:0005829">
    <property type="term" value="C:cytosol"/>
    <property type="evidence" value="ECO:0007669"/>
    <property type="project" value="TreeGrafter"/>
</dbReference>
<evidence type="ECO:0000256" key="4">
    <source>
        <dbReference type="ARBA" id="ARBA00023163"/>
    </source>
</evidence>
<comment type="caution">
    <text evidence="6">The sequence shown here is derived from an EMBL/GenBank/DDBJ whole genome shotgun (WGS) entry which is preliminary data.</text>
</comment>
<dbReference type="Gene3D" id="1.10.10.10">
    <property type="entry name" value="Winged helix-like DNA-binding domain superfamily/Winged helix DNA-binding domain"/>
    <property type="match status" value="1"/>
</dbReference>
<dbReference type="Pfam" id="PF01037">
    <property type="entry name" value="AsnC_trans_reg"/>
    <property type="match status" value="1"/>
</dbReference>
<dbReference type="InterPro" id="IPR000485">
    <property type="entry name" value="AsnC-type_HTH_dom"/>
</dbReference>
<keyword evidence="1" id="KW-0805">Transcription regulation</keyword>
<evidence type="ECO:0000256" key="2">
    <source>
        <dbReference type="ARBA" id="ARBA00023125"/>
    </source>
</evidence>
<dbReference type="SMART" id="SM00344">
    <property type="entry name" value="HTH_ASNC"/>
    <property type="match status" value="1"/>
</dbReference>
<dbReference type="CDD" id="cd00090">
    <property type="entry name" value="HTH_ARSR"/>
    <property type="match status" value="1"/>
</dbReference>
<evidence type="ECO:0000313" key="6">
    <source>
        <dbReference type="EMBL" id="RPE71019.1"/>
    </source>
</evidence>
<dbReference type="SUPFAM" id="SSF46785">
    <property type="entry name" value="Winged helix' DNA-binding domain"/>
    <property type="match status" value="1"/>
</dbReference>
<accession>A0A3N4UU64</accession>
<gene>
    <name evidence="6" type="ORF">EDD53_0132</name>
</gene>
<dbReference type="Gene3D" id="3.30.70.920">
    <property type="match status" value="1"/>
</dbReference>
<feature type="domain" description="HTH asnC-type" evidence="5">
    <location>
        <begin position="1"/>
        <end position="62"/>
    </location>
</feature>
<dbReference type="InterPro" id="IPR036388">
    <property type="entry name" value="WH-like_DNA-bd_sf"/>
</dbReference>